<reference evidence="10 11" key="1">
    <citation type="submission" date="2021-01" db="EMBL/GenBank/DDBJ databases">
        <title>Whole genome shotgun sequence of Planobispora siamensis NBRC 107568.</title>
        <authorList>
            <person name="Komaki H."/>
            <person name="Tamura T."/>
        </authorList>
    </citation>
    <scope>NUCLEOTIDE SEQUENCE [LARGE SCALE GENOMIC DNA]</scope>
    <source>
        <strain evidence="10 11">NBRC 107568</strain>
    </source>
</reference>
<dbReference type="Gene3D" id="1.10.10.1320">
    <property type="entry name" value="Anti-sigma factor, zinc-finger domain"/>
    <property type="match status" value="1"/>
</dbReference>
<feature type="transmembrane region" description="Helical" evidence="8">
    <location>
        <begin position="86"/>
        <end position="105"/>
    </location>
</feature>
<feature type="domain" description="Putative zinc-finger" evidence="9">
    <location>
        <begin position="4"/>
        <end position="38"/>
    </location>
</feature>
<dbReference type="GO" id="GO:0016020">
    <property type="term" value="C:membrane"/>
    <property type="evidence" value="ECO:0007669"/>
    <property type="project" value="UniProtKB-SubCell"/>
</dbReference>
<accession>A0A8J3SB46</accession>
<sequence length="266" mass="27578">MMTCDEARMSLGVYVLGALDPQERAEVEAHLDGCAGCRAELEELTGVAGFLDRVSEEDVAHAASPPHAVLDRLLNARVRRRRLTRVLLSLAASVVLVGLGGTIWVTASQNTEVPSAASAPEQAGHGAARDAPAGKDAAAEAQADQKAAPSASATSDNQAMLSGPVELVRKGSKGPVRATVTAVPGEKTTDLRLMLSGVAAGTRFRLEVIGVGGERQTAGNWTVDKAAYEESGDFAGTTTIPPGNIERFEVVTDAGRVLVDVSTPGR</sequence>
<evidence type="ECO:0000256" key="7">
    <source>
        <dbReference type="SAM" id="MobiDB-lite"/>
    </source>
</evidence>
<evidence type="ECO:0000259" key="9">
    <source>
        <dbReference type="Pfam" id="PF13490"/>
    </source>
</evidence>
<dbReference type="PANTHER" id="PTHR37461">
    <property type="entry name" value="ANTI-SIGMA-K FACTOR RSKA"/>
    <property type="match status" value="1"/>
</dbReference>
<dbReference type="GO" id="GO:0006417">
    <property type="term" value="P:regulation of translation"/>
    <property type="evidence" value="ECO:0007669"/>
    <property type="project" value="TreeGrafter"/>
</dbReference>
<protein>
    <recommendedName>
        <fullName evidence="9">Putative zinc-finger domain-containing protein</fullName>
    </recommendedName>
</protein>
<dbReference type="Pfam" id="PF13490">
    <property type="entry name" value="zf-HC2"/>
    <property type="match status" value="1"/>
</dbReference>
<name>A0A8J3SB46_9ACTN</name>
<proteinExistence type="predicted"/>
<dbReference type="InterPro" id="IPR027383">
    <property type="entry name" value="Znf_put"/>
</dbReference>
<evidence type="ECO:0000256" key="2">
    <source>
        <dbReference type="ARBA" id="ARBA00022692"/>
    </source>
</evidence>
<comment type="caution">
    <text evidence="10">The sequence shown here is derived from an EMBL/GenBank/DDBJ whole genome shotgun (WGS) entry which is preliminary data.</text>
</comment>
<comment type="subcellular location">
    <subcellularLocation>
        <location evidence="1">Membrane</location>
        <topology evidence="1">Single-pass membrane protein</topology>
    </subcellularLocation>
</comment>
<feature type="compositionally biased region" description="Low complexity" evidence="7">
    <location>
        <begin position="129"/>
        <end position="153"/>
    </location>
</feature>
<evidence type="ECO:0000256" key="6">
    <source>
        <dbReference type="ARBA" id="ARBA00023163"/>
    </source>
</evidence>
<dbReference type="PANTHER" id="PTHR37461:SF1">
    <property type="entry name" value="ANTI-SIGMA-K FACTOR RSKA"/>
    <property type="match status" value="1"/>
</dbReference>
<keyword evidence="2 8" id="KW-0812">Transmembrane</keyword>
<evidence type="ECO:0000256" key="3">
    <source>
        <dbReference type="ARBA" id="ARBA00022989"/>
    </source>
</evidence>
<keyword evidence="6" id="KW-0804">Transcription</keyword>
<dbReference type="EMBL" id="BOOJ01000018">
    <property type="protein sequence ID" value="GIH91192.1"/>
    <property type="molecule type" value="Genomic_DNA"/>
</dbReference>
<evidence type="ECO:0000313" key="11">
    <source>
        <dbReference type="Proteomes" id="UP000619788"/>
    </source>
</evidence>
<dbReference type="InterPro" id="IPR051474">
    <property type="entry name" value="Anti-sigma-K/W_factor"/>
</dbReference>
<evidence type="ECO:0000313" key="10">
    <source>
        <dbReference type="EMBL" id="GIH91192.1"/>
    </source>
</evidence>
<feature type="region of interest" description="Disordered" evidence="7">
    <location>
        <begin position="115"/>
        <end position="159"/>
    </location>
</feature>
<evidence type="ECO:0000256" key="4">
    <source>
        <dbReference type="ARBA" id="ARBA00023015"/>
    </source>
</evidence>
<keyword evidence="4" id="KW-0805">Transcription regulation</keyword>
<dbReference type="Proteomes" id="UP000619788">
    <property type="component" value="Unassembled WGS sequence"/>
</dbReference>
<evidence type="ECO:0000256" key="5">
    <source>
        <dbReference type="ARBA" id="ARBA00023136"/>
    </source>
</evidence>
<dbReference type="AlphaFoldDB" id="A0A8J3SB46"/>
<gene>
    <name evidence="10" type="ORF">Psi01_18220</name>
</gene>
<organism evidence="10 11">
    <name type="scientific">Planobispora siamensis</name>
    <dbReference type="NCBI Taxonomy" id="936338"/>
    <lineage>
        <taxon>Bacteria</taxon>
        <taxon>Bacillati</taxon>
        <taxon>Actinomycetota</taxon>
        <taxon>Actinomycetes</taxon>
        <taxon>Streptosporangiales</taxon>
        <taxon>Streptosporangiaceae</taxon>
        <taxon>Planobispora</taxon>
    </lineage>
</organism>
<keyword evidence="5 8" id="KW-0472">Membrane</keyword>
<dbReference type="GO" id="GO:0016989">
    <property type="term" value="F:sigma factor antagonist activity"/>
    <property type="evidence" value="ECO:0007669"/>
    <property type="project" value="TreeGrafter"/>
</dbReference>
<evidence type="ECO:0000256" key="1">
    <source>
        <dbReference type="ARBA" id="ARBA00004167"/>
    </source>
</evidence>
<keyword evidence="11" id="KW-1185">Reference proteome</keyword>
<dbReference type="InterPro" id="IPR041916">
    <property type="entry name" value="Anti_sigma_zinc_sf"/>
</dbReference>
<keyword evidence="3 8" id="KW-1133">Transmembrane helix</keyword>
<evidence type="ECO:0000256" key="8">
    <source>
        <dbReference type="SAM" id="Phobius"/>
    </source>
</evidence>